<organism evidence="4 5">
    <name type="scientific">Bacillus safensis</name>
    <dbReference type="NCBI Taxonomy" id="561879"/>
    <lineage>
        <taxon>Bacteria</taxon>
        <taxon>Bacillati</taxon>
        <taxon>Bacillota</taxon>
        <taxon>Bacilli</taxon>
        <taxon>Bacillales</taxon>
        <taxon>Bacillaceae</taxon>
        <taxon>Bacillus</taxon>
    </lineage>
</organism>
<evidence type="ECO:0000259" key="3">
    <source>
        <dbReference type="Pfam" id="PF00005"/>
    </source>
</evidence>
<dbReference type="PANTHER" id="PTHR43117">
    <property type="entry name" value="OSMOPROTECTANT IMPORT ATP-BINDING PROTEIN OSMV"/>
    <property type="match status" value="1"/>
</dbReference>
<dbReference type="AlphaFoldDB" id="A0A5S9MMK7"/>
<protein>
    <recommendedName>
        <fullName evidence="3">ABC transporter domain-containing protein</fullName>
    </recommendedName>
</protein>
<comment type="similarity">
    <text evidence="1">Belongs to the ABC transporter superfamily.</text>
</comment>
<sequence length="121" mass="13840">MIEFNKVSMQFSDERYAVQSVDLEIQQGEFFVLIGPSGSGKTTTLKMINRLISSTEGEIYIKGQKKKCDFDMYELRWDIGYVLQQIALFPHMTIEEKILLWCQSLNNGAGMRPISVSMNSC</sequence>
<feature type="domain" description="ABC transporter" evidence="3">
    <location>
        <begin position="19"/>
        <end position="101"/>
    </location>
</feature>
<dbReference type="GO" id="GO:0016887">
    <property type="term" value="F:ATP hydrolysis activity"/>
    <property type="evidence" value="ECO:0007669"/>
    <property type="project" value="InterPro"/>
</dbReference>
<evidence type="ECO:0000313" key="5">
    <source>
        <dbReference type="Proteomes" id="UP000464658"/>
    </source>
</evidence>
<evidence type="ECO:0000256" key="1">
    <source>
        <dbReference type="ARBA" id="ARBA00005417"/>
    </source>
</evidence>
<dbReference type="Gene3D" id="3.40.50.300">
    <property type="entry name" value="P-loop containing nucleotide triphosphate hydrolases"/>
    <property type="match status" value="1"/>
</dbReference>
<dbReference type="InterPro" id="IPR003439">
    <property type="entry name" value="ABC_transporter-like_ATP-bd"/>
</dbReference>
<reference evidence="4 5" key="1">
    <citation type="submission" date="2019-12" db="EMBL/GenBank/DDBJ databases">
        <title>Full genome sequence of a Bacillus safensis strain isolated from commercially available natto in Indonesia.</title>
        <authorList>
            <person name="Yoshida M."/>
            <person name="Uomi M."/>
            <person name="Waturangi D."/>
            <person name="Ekaputri J.J."/>
            <person name="Setiamarga D.H.E."/>
        </authorList>
    </citation>
    <scope>NUCLEOTIDE SEQUENCE [LARGE SCALE GENOMIC DNA]</scope>
    <source>
        <strain evidence="4 5">IDN1</strain>
    </source>
</reference>
<dbReference type="EMBL" id="AP021906">
    <property type="protein sequence ID" value="BBP93574.1"/>
    <property type="molecule type" value="Genomic_DNA"/>
</dbReference>
<dbReference type="SUPFAM" id="SSF52540">
    <property type="entry name" value="P-loop containing nucleoside triphosphate hydrolases"/>
    <property type="match status" value="1"/>
</dbReference>
<name>A0A5S9MMK7_BACIA</name>
<evidence type="ECO:0000256" key="2">
    <source>
        <dbReference type="ARBA" id="ARBA00022448"/>
    </source>
</evidence>
<dbReference type="PANTHER" id="PTHR43117:SF4">
    <property type="entry name" value="OSMOPROTECTANT IMPORT ATP-BINDING PROTEIN OSMV"/>
    <property type="match status" value="1"/>
</dbReference>
<dbReference type="InterPro" id="IPR027417">
    <property type="entry name" value="P-loop_NTPase"/>
</dbReference>
<keyword evidence="2" id="KW-0813">Transport</keyword>
<dbReference type="GO" id="GO:0005524">
    <property type="term" value="F:ATP binding"/>
    <property type="evidence" value="ECO:0007669"/>
    <property type="project" value="InterPro"/>
</dbReference>
<dbReference type="Proteomes" id="UP000464658">
    <property type="component" value="Chromosome"/>
</dbReference>
<gene>
    <name evidence="4" type="ORF">BsIDN1_71920</name>
</gene>
<proteinExistence type="inferred from homology"/>
<accession>A0A5S9MMK7</accession>
<evidence type="ECO:0000313" key="4">
    <source>
        <dbReference type="EMBL" id="BBP93574.1"/>
    </source>
</evidence>
<dbReference type="Pfam" id="PF00005">
    <property type="entry name" value="ABC_tran"/>
    <property type="match status" value="1"/>
</dbReference>